<dbReference type="Proteomes" id="UP000034877">
    <property type="component" value="Unassembled WGS sequence"/>
</dbReference>
<organism evidence="1 2">
    <name type="scientific">Candidatus Amesbacteria bacterium GW2011_GWC1_48_10</name>
    <dbReference type="NCBI Taxonomy" id="1618365"/>
    <lineage>
        <taxon>Bacteria</taxon>
        <taxon>Candidatus Amesiibacteriota</taxon>
    </lineage>
</organism>
<sequence>MSVGEVRLEVGGCLEETDSLVVVFEGIEDSSEGDPEVGVGRIEKDSLTI</sequence>
<protein>
    <submittedName>
        <fullName evidence="1">Uncharacterized protein</fullName>
    </submittedName>
</protein>
<evidence type="ECO:0000313" key="2">
    <source>
        <dbReference type="Proteomes" id="UP000034877"/>
    </source>
</evidence>
<proteinExistence type="predicted"/>
<name>A0A0G1WK78_9BACT</name>
<dbReference type="EMBL" id="LCPE01000050">
    <property type="protein sequence ID" value="KKU90738.1"/>
    <property type="molecule type" value="Genomic_DNA"/>
</dbReference>
<gene>
    <name evidence="1" type="ORF">UY22_C0050G0013</name>
</gene>
<dbReference type="AlphaFoldDB" id="A0A0G1WK78"/>
<reference evidence="1 2" key="1">
    <citation type="journal article" date="2015" name="Nature">
        <title>rRNA introns, odd ribosomes, and small enigmatic genomes across a large radiation of phyla.</title>
        <authorList>
            <person name="Brown C.T."/>
            <person name="Hug L.A."/>
            <person name="Thomas B.C."/>
            <person name="Sharon I."/>
            <person name="Castelle C.J."/>
            <person name="Singh A."/>
            <person name="Wilkins M.J."/>
            <person name="Williams K.H."/>
            <person name="Banfield J.F."/>
        </authorList>
    </citation>
    <scope>NUCLEOTIDE SEQUENCE [LARGE SCALE GENOMIC DNA]</scope>
</reference>
<accession>A0A0G1WK78</accession>
<evidence type="ECO:0000313" key="1">
    <source>
        <dbReference type="EMBL" id="KKU90738.1"/>
    </source>
</evidence>
<comment type="caution">
    <text evidence="1">The sequence shown here is derived from an EMBL/GenBank/DDBJ whole genome shotgun (WGS) entry which is preliminary data.</text>
</comment>